<dbReference type="SUPFAM" id="SSF51621">
    <property type="entry name" value="Phosphoenolpyruvate/pyruvate domain"/>
    <property type="match status" value="1"/>
</dbReference>
<sequence length="444" mass="48110">MRCMLYTLDVSPSACSPYCWHVSDRAGRNAQSRRNNVGNVECDPSSTELPEEDASSLIQCSPRRPVAHPLSRLDGNGSRAAEMQWSRGGRAEVGFHGIEERGLGEPRPESLPNAEGGQSGLIRRKASLTDFNMGVSANGNGAEGYMKPSTRLRKLLSQEGVCVQAPGVYDGICARIAIEQGFQVMYQSGSMTTASRLGRADLAFASLNDFAQNGQMIANIDRRVPLIADADTGFGSPPNIARMVQMYDQCGIAGFHIEDQVTNKRCGHLKGKEVVDIETWKTRIRACVLGRTAIYGGSDIVIIARTDAMAVEGYDAALERLVAARECGADMAFLEAIETEEQIKNAVKVLAPMPLMVNCVSLGKTPWFSPEDLGKWGVKLAIYPGAAGKSVVHTIRRAYNLLRENKDDAAEMGLEPKGFFELMGLQTEVEIDRKAGGNAFSKGV</sequence>
<evidence type="ECO:0000313" key="3">
    <source>
        <dbReference type="Proteomes" id="UP000279259"/>
    </source>
</evidence>
<dbReference type="CDD" id="cd00377">
    <property type="entry name" value="ICL_PEPM"/>
    <property type="match status" value="1"/>
</dbReference>
<dbReference type="GO" id="GO:0003824">
    <property type="term" value="F:catalytic activity"/>
    <property type="evidence" value="ECO:0007669"/>
    <property type="project" value="InterPro"/>
</dbReference>
<dbReference type="InterPro" id="IPR040442">
    <property type="entry name" value="Pyrv_kinase-like_dom_sf"/>
</dbReference>
<dbReference type="Proteomes" id="UP000279259">
    <property type="component" value="Unassembled WGS sequence"/>
</dbReference>
<gene>
    <name evidence="2" type="ORF">EHS25_000169</name>
</gene>
<dbReference type="InterPro" id="IPR018523">
    <property type="entry name" value="Isocitrate_lyase_ph_CS"/>
</dbReference>
<dbReference type="PANTHER" id="PTHR42905:SF2">
    <property type="entry name" value="PHOSPHOENOLPYRUVATE CARBOXYLASE FAMILY PROTEIN"/>
    <property type="match status" value="1"/>
</dbReference>
<comment type="caution">
    <text evidence="2">The sequence shown here is derived from an EMBL/GenBank/DDBJ whole genome shotgun (WGS) entry which is preliminary data.</text>
</comment>
<dbReference type="EMBL" id="RSCD01000001">
    <property type="protein sequence ID" value="RSH95083.1"/>
    <property type="molecule type" value="Genomic_DNA"/>
</dbReference>
<feature type="compositionally biased region" description="Polar residues" evidence="1">
    <location>
        <begin position="30"/>
        <end position="48"/>
    </location>
</feature>
<name>A0A427YVB2_9TREE</name>
<evidence type="ECO:0008006" key="4">
    <source>
        <dbReference type="Google" id="ProtNLM"/>
    </source>
</evidence>
<proteinExistence type="predicted"/>
<dbReference type="PROSITE" id="PS00161">
    <property type="entry name" value="ISOCITRATE_LYASE"/>
    <property type="match status" value="1"/>
</dbReference>
<keyword evidence="3" id="KW-1185">Reference proteome</keyword>
<reference evidence="2 3" key="1">
    <citation type="submission" date="2018-11" db="EMBL/GenBank/DDBJ databases">
        <title>Genome sequence of Saitozyma podzolica DSM 27192.</title>
        <authorList>
            <person name="Aliyu H."/>
            <person name="Gorte O."/>
            <person name="Ochsenreither K."/>
        </authorList>
    </citation>
    <scope>NUCLEOTIDE SEQUENCE [LARGE SCALE GENOMIC DNA]</scope>
    <source>
        <strain evidence="2 3">DSM 27192</strain>
    </source>
</reference>
<dbReference type="Gene3D" id="3.20.20.60">
    <property type="entry name" value="Phosphoenolpyruvate-binding domains"/>
    <property type="match status" value="1"/>
</dbReference>
<evidence type="ECO:0000313" key="2">
    <source>
        <dbReference type="EMBL" id="RSH95083.1"/>
    </source>
</evidence>
<dbReference type="AlphaFoldDB" id="A0A427YVB2"/>
<dbReference type="InterPro" id="IPR039556">
    <property type="entry name" value="ICL/PEPM"/>
</dbReference>
<dbReference type="InterPro" id="IPR015813">
    <property type="entry name" value="Pyrv/PenolPyrv_kinase-like_dom"/>
</dbReference>
<protein>
    <recommendedName>
        <fullName evidence="4">Methylisocitrate lyase</fullName>
    </recommendedName>
</protein>
<dbReference type="Pfam" id="PF13714">
    <property type="entry name" value="PEP_mutase"/>
    <property type="match status" value="1"/>
</dbReference>
<organism evidence="2 3">
    <name type="scientific">Saitozyma podzolica</name>
    <dbReference type="NCBI Taxonomy" id="1890683"/>
    <lineage>
        <taxon>Eukaryota</taxon>
        <taxon>Fungi</taxon>
        <taxon>Dikarya</taxon>
        <taxon>Basidiomycota</taxon>
        <taxon>Agaricomycotina</taxon>
        <taxon>Tremellomycetes</taxon>
        <taxon>Tremellales</taxon>
        <taxon>Trimorphomycetaceae</taxon>
        <taxon>Saitozyma</taxon>
    </lineage>
</organism>
<dbReference type="OrthoDB" id="1923844at2759"/>
<dbReference type="PANTHER" id="PTHR42905">
    <property type="entry name" value="PHOSPHOENOLPYRUVATE CARBOXYLASE"/>
    <property type="match status" value="1"/>
</dbReference>
<feature type="region of interest" description="Disordered" evidence="1">
    <location>
        <begin position="100"/>
        <end position="119"/>
    </location>
</feature>
<feature type="region of interest" description="Disordered" evidence="1">
    <location>
        <begin position="30"/>
        <end position="52"/>
    </location>
</feature>
<evidence type="ECO:0000256" key="1">
    <source>
        <dbReference type="SAM" id="MobiDB-lite"/>
    </source>
</evidence>
<accession>A0A427YVB2</accession>
<dbReference type="STRING" id="1890683.A0A427YVB2"/>